<reference evidence="1" key="1">
    <citation type="submission" date="2024-05" db="EMBL/GenBank/DDBJ databases">
        <title>Planctomycetes of the genus Singulisphaera possess chitinolytic capabilities.</title>
        <authorList>
            <person name="Ivanova A."/>
        </authorList>
    </citation>
    <scope>NUCLEOTIDE SEQUENCE</scope>
    <source>
        <strain evidence="1">Ch08T</strain>
    </source>
</reference>
<protein>
    <submittedName>
        <fullName evidence="1">Uncharacterized protein</fullName>
    </submittedName>
</protein>
<accession>A0AAU7C9Q1</accession>
<dbReference type="EMBL" id="CP155447">
    <property type="protein sequence ID" value="XBH02138.1"/>
    <property type="molecule type" value="Genomic_DNA"/>
</dbReference>
<sequence length="80" mass="9079">MDWSEEYEVIFGSDVDNDGVYLEARDRGTDEIVMLAFYSDADGTLSFLPQAEGLPGGFVEWFRAESERRLPPSVPFHDET</sequence>
<name>A0AAU7C9Q1_9BACT</name>
<dbReference type="RefSeq" id="WP_406694881.1">
    <property type="nucleotide sequence ID" value="NZ_CP155447.1"/>
</dbReference>
<gene>
    <name evidence="1" type="ORF">V5E97_27945</name>
</gene>
<evidence type="ECO:0000313" key="1">
    <source>
        <dbReference type="EMBL" id="XBH02138.1"/>
    </source>
</evidence>
<organism evidence="1">
    <name type="scientific">Singulisphaera sp. Ch08</name>
    <dbReference type="NCBI Taxonomy" id="3120278"/>
    <lineage>
        <taxon>Bacteria</taxon>
        <taxon>Pseudomonadati</taxon>
        <taxon>Planctomycetota</taxon>
        <taxon>Planctomycetia</taxon>
        <taxon>Isosphaerales</taxon>
        <taxon>Isosphaeraceae</taxon>
        <taxon>Singulisphaera</taxon>
    </lineage>
</organism>
<dbReference type="AlphaFoldDB" id="A0AAU7C9Q1"/>
<proteinExistence type="predicted"/>